<keyword evidence="1" id="KW-0812">Transmembrane</keyword>
<dbReference type="RefSeq" id="WP_275089990.1">
    <property type="nucleotide sequence ID" value="NZ_CP119078.1"/>
</dbReference>
<evidence type="ECO:0000313" key="3">
    <source>
        <dbReference type="Proteomes" id="UP001222087"/>
    </source>
</evidence>
<reference evidence="2 3" key="1">
    <citation type="submission" date="2023-02" db="EMBL/GenBank/DDBJ databases">
        <title>Genome Sequence of L. cardiaca H63T.</title>
        <authorList>
            <person name="Lopez A.E."/>
            <person name="Cianciotto N.P."/>
        </authorList>
    </citation>
    <scope>NUCLEOTIDE SEQUENCE [LARGE SCALE GENOMIC DNA]</scope>
    <source>
        <strain evidence="2 3">H63</strain>
    </source>
</reference>
<evidence type="ECO:0000313" key="2">
    <source>
        <dbReference type="EMBL" id="WED44173.1"/>
    </source>
</evidence>
<name>A0ABY8AUM0_9GAMM</name>
<keyword evidence="1" id="KW-0472">Membrane</keyword>
<organism evidence="2 3">
    <name type="scientific">Legionella cardiaca</name>
    <dbReference type="NCBI Taxonomy" id="1071983"/>
    <lineage>
        <taxon>Bacteria</taxon>
        <taxon>Pseudomonadati</taxon>
        <taxon>Pseudomonadota</taxon>
        <taxon>Gammaproteobacteria</taxon>
        <taxon>Legionellales</taxon>
        <taxon>Legionellaceae</taxon>
        <taxon>Legionella</taxon>
    </lineage>
</organism>
<feature type="transmembrane region" description="Helical" evidence="1">
    <location>
        <begin position="132"/>
        <end position="156"/>
    </location>
</feature>
<evidence type="ECO:0008006" key="4">
    <source>
        <dbReference type="Google" id="ProtNLM"/>
    </source>
</evidence>
<dbReference type="EMBL" id="CP119078">
    <property type="protein sequence ID" value="WED44173.1"/>
    <property type="molecule type" value="Genomic_DNA"/>
</dbReference>
<evidence type="ECO:0000256" key="1">
    <source>
        <dbReference type="SAM" id="Phobius"/>
    </source>
</evidence>
<proteinExistence type="predicted"/>
<feature type="transmembrane region" description="Helical" evidence="1">
    <location>
        <begin position="168"/>
        <end position="191"/>
    </location>
</feature>
<sequence length="238" mass="25938">MGVTENRINTLLSELREKIANPIPTPPLLIGKNNLVEAKENVKNQLNSYLTNLAKKSKSNPESTLKQLEHLSKCYDQYIKLNETFEEFHNFVTSKKAYTSAEDVNNFNNHVQAVRSSAAALNNSILTLPQKIAMVFIDAIGAILGTVAGVFIGAAYGAFEGLKTAELMGFFVGAFIGACIGAVSGPAIGAYKAHELAKNSFFSPAHFNTVEKIIDDYVTEKDNEQGGFAAKIKNTFRL</sequence>
<keyword evidence="3" id="KW-1185">Reference proteome</keyword>
<keyword evidence="1" id="KW-1133">Transmembrane helix</keyword>
<protein>
    <recommendedName>
        <fullName evidence="4">Glycine zipper family protein</fullName>
    </recommendedName>
</protein>
<dbReference type="Proteomes" id="UP001222087">
    <property type="component" value="Chromosome"/>
</dbReference>
<accession>A0ABY8AUM0</accession>
<gene>
    <name evidence="2" type="ORF">PXX05_05130</name>
</gene>